<dbReference type="InterPro" id="IPR014720">
    <property type="entry name" value="dsRBD_dom"/>
</dbReference>
<comment type="caution">
    <text evidence="8">The sequence shown here is derived from an EMBL/GenBank/DDBJ whole genome shotgun (WGS) entry which is preliminary data.</text>
</comment>
<keyword evidence="5" id="KW-0175">Coiled coil</keyword>
<evidence type="ECO:0000313" key="8">
    <source>
        <dbReference type="EMBL" id="TMW58286.1"/>
    </source>
</evidence>
<evidence type="ECO:0000256" key="5">
    <source>
        <dbReference type="SAM" id="Coils"/>
    </source>
</evidence>
<feature type="region of interest" description="Disordered" evidence="6">
    <location>
        <begin position="508"/>
        <end position="527"/>
    </location>
</feature>
<sequence>MPTPKMHVDDVLRLRTTLERTDKATQQFLAPLLGVEPIQHLLITFLQDTSRSFEDHVWDPATQDVLCRLRDHPNRDMMQGHKSEVVDMFQAEMQRRFGSRDYIADIDAAQEDGKRKFKKGDVYPAMNAFKKSLEALLAFHEDDYYGEKIDPCEWEEQEWRVRYVTLCCNIAVCAIKLKDGATIELYANKALAVDERSSKALYALAKLHVMDHMYEDARVVIEKALDFHPENKLLVKFQREIDTAELKEMEARAELAEQKRLYDIEQQRKAEERAKLAEEKRAEIARAIEVTPLPALSRDSNFVQVLQNYFNRIKHQVIIDFTQLHNPDDGEPPLFACTVSDGTTGAVLAGAIEAPSKKAAKGKACKIALLKIWEMKRSLGTLLPEDEERWEAYERSLQDGPASDSPDSQQGAFDDVSAGKPLCLTVYERQFEVQILLNQLQMKRQLKVELEVENVSPSPHTTAFKCVCTLNGQIKGEATAISKKKARAEASQKAFDEAVSQGLIQFERPMEYKSESENDESTTQALP</sequence>
<evidence type="ECO:0000256" key="3">
    <source>
        <dbReference type="PROSITE-ProRule" id="PRU00266"/>
    </source>
</evidence>
<feature type="coiled-coil region" evidence="5">
    <location>
        <begin position="234"/>
        <end position="287"/>
    </location>
</feature>
<dbReference type="EMBL" id="SPLM01000112">
    <property type="protein sequence ID" value="TMW58286.1"/>
    <property type="molecule type" value="Genomic_DNA"/>
</dbReference>
<dbReference type="GO" id="GO:0003723">
    <property type="term" value="F:RNA binding"/>
    <property type="evidence" value="ECO:0007669"/>
    <property type="project" value="UniProtKB-UniRule"/>
</dbReference>
<evidence type="ECO:0000259" key="7">
    <source>
        <dbReference type="PROSITE" id="PS50137"/>
    </source>
</evidence>
<feature type="domain" description="DRBM" evidence="7">
    <location>
        <begin position="432"/>
        <end position="500"/>
    </location>
</feature>
<dbReference type="Proteomes" id="UP000794436">
    <property type="component" value="Unassembled WGS sequence"/>
</dbReference>
<keyword evidence="1" id="KW-0677">Repeat</keyword>
<dbReference type="InterPro" id="IPR019734">
    <property type="entry name" value="TPR_rpt"/>
</dbReference>
<dbReference type="OrthoDB" id="64332at2759"/>
<organism evidence="8 9">
    <name type="scientific">Pythium oligandrum</name>
    <name type="common">Mycoparasitic fungus</name>
    <dbReference type="NCBI Taxonomy" id="41045"/>
    <lineage>
        <taxon>Eukaryota</taxon>
        <taxon>Sar</taxon>
        <taxon>Stramenopiles</taxon>
        <taxon>Oomycota</taxon>
        <taxon>Peronosporomycetes</taxon>
        <taxon>Pythiales</taxon>
        <taxon>Pythiaceae</taxon>
        <taxon>Pythium</taxon>
    </lineage>
</organism>
<accession>A0A8K1C8D3</accession>
<keyword evidence="9" id="KW-1185">Reference proteome</keyword>
<dbReference type="InterPro" id="IPR042282">
    <property type="entry name" value="FKBP6/shu"/>
</dbReference>
<dbReference type="SUPFAM" id="SSF48452">
    <property type="entry name" value="TPR-like"/>
    <property type="match status" value="1"/>
</dbReference>
<gene>
    <name evidence="8" type="ORF">Poli38472_011874</name>
</gene>
<dbReference type="AlphaFoldDB" id="A0A8K1C8D3"/>
<dbReference type="PANTHER" id="PTHR46674:SF1">
    <property type="entry name" value="INACTIVE PEPTIDYL-PROLYL CIS-TRANS ISOMERASE FKBP6"/>
    <property type="match status" value="1"/>
</dbReference>
<dbReference type="PANTHER" id="PTHR46674">
    <property type="entry name" value="INACTIVE PEPTIDYL-PROLYL CIS-TRANS ISOMERASE FKBP6"/>
    <property type="match status" value="1"/>
</dbReference>
<reference evidence="8" key="1">
    <citation type="submission" date="2019-03" db="EMBL/GenBank/DDBJ databases">
        <title>Long read genome sequence of the mycoparasitic Pythium oligandrum ATCC 38472 isolated from sugarbeet rhizosphere.</title>
        <authorList>
            <person name="Gaulin E."/>
        </authorList>
    </citation>
    <scope>NUCLEOTIDE SEQUENCE</scope>
    <source>
        <strain evidence="8">ATCC 38472_TT</strain>
    </source>
</reference>
<dbReference type="Gene3D" id="1.25.40.10">
    <property type="entry name" value="Tetratricopeptide repeat domain"/>
    <property type="match status" value="1"/>
</dbReference>
<evidence type="ECO:0000313" key="9">
    <source>
        <dbReference type="Proteomes" id="UP000794436"/>
    </source>
</evidence>
<feature type="region of interest" description="Disordered" evidence="6">
    <location>
        <begin position="392"/>
        <end position="412"/>
    </location>
</feature>
<dbReference type="Pfam" id="PF00035">
    <property type="entry name" value="dsrm"/>
    <property type="match status" value="1"/>
</dbReference>
<keyword evidence="2 4" id="KW-0802">TPR repeat</keyword>
<dbReference type="SMART" id="SM00358">
    <property type="entry name" value="DSRM"/>
    <property type="match status" value="1"/>
</dbReference>
<evidence type="ECO:0000256" key="1">
    <source>
        <dbReference type="ARBA" id="ARBA00022737"/>
    </source>
</evidence>
<evidence type="ECO:0000256" key="6">
    <source>
        <dbReference type="SAM" id="MobiDB-lite"/>
    </source>
</evidence>
<feature type="repeat" description="TPR" evidence="4">
    <location>
        <begin position="198"/>
        <end position="231"/>
    </location>
</feature>
<evidence type="ECO:0000256" key="4">
    <source>
        <dbReference type="PROSITE-ProRule" id="PRU00339"/>
    </source>
</evidence>
<dbReference type="PROSITE" id="PS50005">
    <property type="entry name" value="TPR"/>
    <property type="match status" value="1"/>
</dbReference>
<protein>
    <recommendedName>
        <fullName evidence="7">DRBM domain-containing protein</fullName>
    </recommendedName>
</protein>
<dbReference type="PROSITE" id="PS50137">
    <property type="entry name" value="DS_RBD"/>
    <property type="match status" value="1"/>
</dbReference>
<proteinExistence type="predicted"/>
<dbReference type="SUPFAM" id="SSF54768">
    <property type="entry name" value="dsRNA-binding domain-like"/>
    <property type="match status" value="2"/>
</dbReference>
<dbReference type="Gene3D" id="3.30.160.20">
    <property type="match status" value="2"/>
</dbReference>
<name>A0A8K1C8D3_PYTOL</name>
<dbReference type="InterPro" id="IPR011990">
    <property type="entry name" value="TPR-like_helical_dom_sf"/>
</dbReference>
<evidence type="ECO:0000256" key="2">
    <source>
        <dbReference type="ARBA" id="ARBA00022803"/>
    </source>
</evidence>
<keyword evidence="3" id="KW-0694">RNA-binding</keyword>